<feature type="compositionally biased region" description="Basic and acidic residues" evidence="1">
    <location>
        <begin position="25"/>
        <end position="39"/>
    </location>
</feature>
<keyword evidence="3" id="KW-1185">Reference proteome</keyword>
<protein>
    <submittedName>
        <fullName evidence="2">Uncharacterized protein</fullName>
    </submittedName>
</protein>
<evidence type="ECO:0000256" key="1">
    <source>
        <dbReference type="SAM" id="MobiDB-lite"/>
    </source>
</evidence>
<evidence type="ECO:0000313" key="2">
    <source>
        <dbReference type="Ensembl" id="ENSTMTP00000006102.1"/>
    </source>
</evidence>
<evidence type="ECO:0000313" key="3">
    <source>
        <dbReference type="Proteomes" id="UP000472274"/>
    </source>
</evidence>
<proteinExistence type="predicted"/>
<accession>A0A674IEB9</accession>
<dbReference type="AlphaFoldDB" id="A0A674IEB9"/>
<reference evidence="2" key="1">
    <citation type="submission" date="2025-08" db="UniProtKB">
        <authorList>
            <consortium name="Ensembl"/>
        </authorList>
    </citation>
    <scope>IDENTIFICATION</scope>
</reference>
<reference evidence="2" key="2">
    <citation type="submission" date="2025-09" db="UniProtKB">
        <authorList>
            <consortium name="Ensembl"/>
        </authorList>
    </citation>
    <scope>IDENTIFICATION</scope>
</reference>
<dbReference type="Ensembl" id="ENSTMTT00000006300.1">
    <property type="protein sequence ID" value="ENSTMTP00000006102.1"/>
    <property type="gene ID" value="ENSTMTG00000004478.1"/>
</dbReference>
<feature type="region of interest" description="Disordered" evidence="1">
    <location>
        <begin position="25"/>
        <end position="87"/>
    </location>
</feature>
<dbReference type="InParanoid" id="A0A674IEB9"/>
<dbReference type="Proteomes" id="UP000472274">
    <property type="component" value="Unplaced"/>
</dbReference>
<organism evidence="2 3">
    <name type="scientific">Terrapene triunguis</name>
    <name type="common">Three-toed box turtle</name>
    <dbReference type="NCBI Taxonomy" id="2587831"/>
    <lineage>
        <taxon>Eukaryota</taxon>
        <taxon>Metazoa</taxon>
        <taxon>Chordata</taxon>
        <taxon>Craniata</taxon>
        <taxon>Vertebrata</taxon>
        <taxon>Euteleostomi</taxon>
        <taxon>Archelosauria</taxon>
        <taxon>Testudinata</taxon>
        <taxon>Testudines</taxon>
        <taxon>Cryptodira</taxon>
        <taxon>Durocryptodira</taxon>
        <taxon>Testudinoidea</taxon>
        <taxon>Emydidae</taxon>
        <taxon>Terrapene</taxon>
    </lineage>
</organism>
<dbReference type="GeneTree" id="ENSGT00990000210569"/>
<sequence length="102" mass="11369">MAGSQVLKRRRTALERAEKFLSEPRFPDCNLRGRWEPDRSAASSAPSGRETAARGTCLSQGEQRERERANPLCKHPSAARKSQGQRKLICSKVSKAMSTLQN</sequence>
<name>A0A674IEB9_9SAUR</name>